<organism evidence="4 5">
    <name type="scientific">Polaribacter batillariae</name>
    <dbReference type="NCBI Taxonomy" id="2808900"/>
    <lineage>
        <taxon>Bacteria</taxon>
        <taxon>Pseudomonadati</taxon>
        <taxon>Bacteroidota</taxon>
        <taxon>Flavobacteriia</taxon>
        <taxon>Flavobacteriales</taxon>
        <taxon>Flavobacteriaceae</taxon>
    </lineage>
</organism>
<dbReference type="PROSITE" id="PS50930">
    <property type="entry name" value="HTH_LYTTR"/>
    <property type="match status" value="1"/>
</dbReference>
<evidence type="ECO:0000259" key="2">
    <source>
        <dbReference type="PROSITE" id="PS50110"/>
    </source>
</evidence>
<evidence type="ECO:0000313" key="5">
    <source>
        <dbReference type="Proteomes" id="UP000663935"/>
    </source>
</evidence>
<dbReference type="Pfam" id="PF00072">
    <property type="entry name" value="Response_reg"/>
    <property type="match status" value="1"/>
</dbReference>
<feature type="domain" description="HTH LytTR-type" evidence="3">
    <location>
        <begin position="136"/>
        <end position="233"/>
    </location>
</feature>
<dbReference type="SUPFAM" id="SSF52172">
    <property type="entry name" value="CheY-like"/>
    <property type="match status" value="1"/>
</dbReference>
<proteinExistence type="predicted"/>
<evidence type="ECO:0000259" key="3">
    <source>
        <dbReference type="PROSITE" id="PS50930"/>
    </source>
</evidence>
<accession>A0ABX7T001</accession>
<dbReference type="InterPro" id="IPR007492">
    <property type="entry name" value="LytTR_DNA-bd_dom"/>
</dbReference>
<dbReference type="Pfam" id="PF04397">
    <property type="entry name" value="LytTR"/>
    <property type="match status" value="1"/>
</dbReference>
<dbReference type="InterPro" id="IPR046947">
    <property type="entry name" value="LytR-like"/>
</dbReference>
<dbReference type="Proteomes" id="UP000663935">
    <property type="component" value="Chromosome"/>
</dbReference>
<evidence type="ECO:0000256" key="1">
    <source>
        <dbReference type="PROSITE-ProRule" id="PRU00169"/>
    </source>
</evidence>
<dbReference type="SMART" id="SM00448">
    <property type="entry name" value="REC"/>
    <property type="match status" value="1"/>
</dbReference>
<evidence type="ECO:0000313" key="4">
    <source>
        <dbReference type="EMBL" id="QTD39083.1"/>
    </source>
</evidence>
<reference evidence="4 5" key="1">
    <citation type="submission" date="2021-03" db="EMBL/GenBank/DDBJ databases">
        <title>Complete genome of Polaribacter_sp.G4M1.</title>
        <authorList>
            <person name="Jeong S.W."/>
            <person name="Bae J.W."/>
        </authorList>
    </citation>
    <scope>NUCLEOTIDE SEQUENCE [LARGE SCALE GENOMIC DNA]</scope>
    <source>
        <strain evidence="4 5">G4M1</strain>
    </source>
</reference>
<protein>
    <submittedName>
        <fullName evidence="4">Response regulator transcription factor</fullName>
    </submittedName>
</protein>
<dbReference type="Gene3D" id="3.40.50.2300">
    <property type="match status" value="1"/>
</dbReference>
<feature type="domain" description="Response regulatory" evidence="2">
    <location>
        <begin position="5"/>
        <end position="116"/>
    </location>
</feature>
<dbReference type="RefSeq" id="WP_207973193.1">
    <property type="nucleotide sequence ID" value="NZ_CP071795.1"/>
</dbReference>
<dbReference type="PROSITE" id="PS50110">
    <property type="entry name" value="RESPONSE_REGULATORY"/>
    <property type="match status" value="1"/>
</dbReference>
<dbReference type="EMBL" id="CP071795">
    <property type="protein sequence ID" value="QTD39083.1"/>
    <property type="molecule type" value="Genomic_DNA"/>
</dbReference>
<dbReference type="InterPro" id="IPR011006">
    <property type="entry name" value="CheY-like_superfamily"/>
</dbReference>
<keyword evidence="1" id="KW-0597">Phosphoprotein</keyword>
<gene>
    <name evidence="4" type="ORF">JL193_07500</name>
</gene>
<name>A0ABX7T001_9FLAO</name>
<sequence length="234" mass="27145">MKNLNCIIADDEPIARQILENYIVSIPYLTLVAPCKNAFEVLEKLQEQEVDILFLDINMPKLSGLSLLKTLQKKPNVIITTAYPEYAIEGFELSVTDYLVKPFSLERFMQAVQKVSRNKVSETIVINQQEQTAKSIFIKSDKKILKINFDEIYYAEAYGNYVKIFTDKMILTPQTLSDFLQKLSSNFIRIHKSYLINFNYLKMIDGNQIILQNEAKLPIGKSYKKELLERIDNR</sequence>
<dbReference type="InterPro" id="IPR001789">
    <property type="entry name" value="Sig_transdc_resp-reg_receiver"/>
</dbReference>
<keyword evidence="5" id="KW-1185">Reference proteome</keyword>
<dbReference type="Gene3D" id="2.40.50.1020">
    <property type="entry name" value="LytTr DNA-binding domain"/>
    <property type="match status" value="1"/>
</dbReference>
<feature type="modified residue" description="4-aspartylphosphate" evidence="1">
    <location>
        <position position="56"/>
    </location>
</feature>
<dbReference type="PANTHER" id="PTHR37299:SF1">
    <property type="entry name" value="STAGE 0 SPORULATION PROTEIN A HOMOLOG"/>
    <property type="match status" value="1"/>
</dbReference>
<dbReference type="SMART" id="SM00850">
    <property type="entry name" value="LytTR"/>
    <property type="match status" value="1"/>
</dbReference>
<dbReference type="PANTHER" id="PTHR37299">
    <property type="entry name" value="TRANSCRIPTIONAL REGULATOR-RELATED"/>
    <property type="match status" value="1"/>
</dbReference>